<keyword evidence="2" id="KW-0812">Transmembrane</keyword>
<dbReference type="Proteomes" id="UP000489190">
    <property type="component" value="Unassembled WGS sequence"/>
</dbReference>
<keyword evidence="2" id="KW-1133">Transmembrane helix</keyword>
<evidence type="ECO:0000256" key="2">
    <source>
        <dbReference type="SAM" id="Phobius"/>
    </source>
</evidence>
<reference evidence="3 4" key="1">
    <citation type="submission" date="2019-10" db="EMBL/GenBank/DDBJ databases">
        <title>Evaluation of single-gene subtyping targets for Pseudomonas.</title>
        <authorList>
            <person name="Reichler S.J."/>
            <person name="Orsi R.H."/>
            <person name="Wiedmann M."/>
            <person name="Martin N.H."/>
            <person name="Murphy S.I."/>
        </authorList>
    </citation>
    <scope>NUCLEOTIDE SEQUENCE [LARGE SCALE GENOMIC DNA]</scope>
    <source>
        <strain evidence="3 4">FSL R10-3254</strain>
    </source>
</reference>
<dbReference type="AlphaFoldDB" id="A0A7X2C3R7"/>
<comment type="caution">
    <text evidence="3">The sequence shown here is derived from an EMBL/GenBank/DDBJ whole genome shotgun (WGS) entry which is preliminary data.</text>
</comment>
<proteinExistence type="predicted"/>
<gene>
    <name evidence="3" type="ORF">GHO39_10025</name>
</gene>
<protein>
    <submittedName>
        <fullName evidence="3">Uncharacterized protein</fullName>
    </submittedName>
</protein>
<organism evidence="3 4">
    <name type="scientific">Pseudomonas helleri</name>
    <dbReference type="NCBI Taxonomy" id="1608996"/>
    <lineage>
        <taxon>Bacteria</taxon>
        <taxon>Pseudomonadati</taxon>
        <taxon>Pseudomonadota</taxon>
        <taxon>Gammaproteobacteria</taxon>
        <taxon>Pseudomonadales</taxon>
        <taxon>Pseudomonadaceae</taxon>
        <taxon>Pseudomonas</taxon>
    </lineage>
</organism>
<evidence type="ECO:0000313" key="4">
    <source>
        <dbReference type="Proteomes" id="UP000489190"/>
    </source>
</evidence>
<keyword evidence="2" id="KW-0472">Membrane</keyword>
<feature type="region of interest" description="Disordered" evidence="1">
    <location>
        <begin position="39"/>
        <end position="72"/>
    </location>
</feature>
<evidence type="ECO:0000313" key="3">
    <source>
        <dbReference type="EMBL" id="MQT89467.1"/>
    </source>
</evidence>
<name>A0A7X2C3R7_9PSED</name>
<feature type="transmembrane region" description="Helical" evidence="2">
    <location>
        <begin position="12"/>
        <end position="33"/>
    </location>
</feature>
<dbReference type="EMBL" id="WIWI01000023">
    <property type="protein sequence ID" value="MQT89467.1"/>
    <property type="molecule type" value="Genomic_DNA"/>
</dbReference>
<sequence>MNAHQHRQRLAFWRGSFPVILGVVVLVLALMLADRTGQVAPKELNSENLTRPPAHSQAPDHKPAAQTIAAPQ</sequence>
<dbReference type="RefSeq" id="WP_153328036.1">
    <property type="nucleotide sequence ID" value="NZ_WIWI01000023.1"/>
</dbReference>
<evidence type="ECO:0000256" key="1">
    <source>
        <dbReference type="SAM" id="MobiDB-lite"/>
    </source>
</evidence>
<accession>A0A7X2C3R7</accession>